<dbReference type="EMBL" id="CP002859">
    <property type="protein sequence ID" value="AEI51202.1"/>
    <property type="molecule type" value="Genomic_DNA"/>
</dbReference>
<keyword evidence="3" id="KW-1185">Reference proteome</keyword>
<dbReference type="KEGG" id="rsi:Runsl_4892"/>
<evidence type="ECO:0000313" key="2">
    <source>
        <dbReference type="EMBL" id="AEI51202.1"/>
    </source>
</evidence>
<reference evidence="2 3" key="2">
    <citation type="journal article" date="2012" name="Stand. Genomic Sci.">
        <title>Complete genome sequence of the aquatic bacterium Runella slithyformis type strain (LSU 4(T)).</title>
        <authorList>
            <person name="Copeland A."/>
            <person name="Zhang X."/>
            <person name="Misra M."/>
            <person name="Lapidus A."/>
            <person name="Nolan M."/>
            <person name="Lucas S."/>
            <person name="Deshpande S."/>
            <person name="Cheng J.F."/>
            <person name="Tapia R."/>
            <person name="Goodwin L.A."/>
            <person name="Pitluck S."/>
            <person name="Liolios K."/>
            <person name="Pagani I."/>
            <person name="Ivanova N."/>
            <person name="Mikhailova N."/>
            <person name="Pati A."/>
            <person name="Chen A."/>
            <person name="Palaniappan K."/>
            <person name="Land M."/>
            <person name="Hauser L."/>
            <person name="Pan C."/>
            <person name="Jeffries C.D."/>
            <person name="Detter J.C."/>
            <person name="Brambilla E.M."/>
            <person name="Rohde M."/>
            <person name="Djao O.D."/>
            <person name="Goker M."/>
            <person name="Sikorski J."/>
            <person name="Tindall B.J."/>
            <person name="Woyke T."/>
            <person name="Bristow J."/>
            <person name="Eisen J.A."/>
            <person name="Markowitz V."/>
            <person name="Hugenholtz P."/>
            <person name="Kyrpides N.C."/>
            <person name="Klenk H.P."/>
            <person name="Mavromatis K."/>
        </authorList>
    </citation>
    <scope>NUCLEOTIDE SEQUENCE [LARGE SCALE GENOMIC DNA]</scope>
    <source>
        <strain evidence="3">ATCC 29530 / DSM 19594 / LMG 11500 / NCIMB 11436 / LSU 4</strain>
    </source>
</reference>
<dbReference type="AlphaFoldDB" id="A0A7U3ZPX4"/>
<evidence type="ECO:0000256" key="1">
    <source>
        <dbReference type="SAM" id="SignalP"/>
    </source>
</evidence>
<name>A0A7U3ZPX4_RUNSL</name>
<reference evidence="3" key="1">
    <citation type="submission" date="2011-06" db="EMBL/GenBank/DDBJ databases">
        <title>The complete genome of chromosome of Runella slithyformis DSM 19594.</title>
        <authorList>
            <consortium name="US DOE Joint Genome Institute (JGI-PGF)"/>
            <person name="Lucas S."/>
            <person name="Han J."/>
            <person name="Lapidus A."/>
            <person name="Bruce D."/>
            <person name="Goodwin L."/>
            <person name="Pitluck S."/>
            <person name="Peters L."/>
            <person name="Kyrpides N."/>
            <person name="Mavromatis K."/>
            <person name="Ivanova N."/>
            <person name="Ovchinnikova G."/>
            <person name="Zhang X."/>
            <person name="Misra M."/>
            <person name="Detter J.C."/>
            <person name="Tapia R."/>
            <person name="Han C."/>
            <person name="Land M."/>
            <person name="Hauser L."/>
            <person name="Markowitz V."/>
            <person name="Cheng J.-F."/>
            <person name="Hugenholtz P."/>
            <person name="Woyke T."/>
            <person name="Wu D."/>
            <person name="Tindall B."/>
            <person name="Faehrich R."/>
            <person name="Brambilla E."/>
            <person name="Klenk H.-P."/>
            <person name="Eisen J.A."/>
        </authorList>
    </citation>
    <scope>NUCLEOTIDE SEQUENCE [LARGE SCALE GENOMIC DNA]</scope>
    <source>
        <strain evidence="3">ATCC 29530 / DSM 19594 / LMG 11500 / NCIMB 11436 / LSU 4</strain>
    </source>
</reference>
<dbReference type="RefSeq" id="WP_013930486.1">
    <property type="nucleotide sequence ID" value="NC_015703.1"/>
</dbReference>
<organism evidence="2 3">
    <name type="scientific">Runella slithyformis (strain ATCC 29530 / DSM 19594 / LMG 11500 / NCIMB 11436 / LSU 4)</name>
    <dbReference type="NCBI Taxonomy" id="761193"/>
    <lineage>
        <taxon>Bacteria</taxon>
        <taxon>Pseudomonadati</taxon>
        <taxon>Bacteroidota</taxon>
        <taxon>Cytophagia</taxon>
        <taxon>Cytophagales</taxon>
        <taxon>Spirosomataceae</taxon>
        <taxon>Runella</taxon>
    </lineage>
</organism>
<evidence type="ECO:0000313" key="3">
    <source>
        <dbReference type="Proteomes" id="UP000000493"/>
    </source>
</evidence>
<proteinExistence type="predicted"/>
<protein>
    <recommendedName>
        <fullName evidence="4">DUF3575 domain-containing protein</fullName>
    </recommendedName>
</protein>
<feature type="signal peptide" evidence="1">
    <location>
        <begin position="1"/>
        <end position="19"/>
    </location>
</feature>
<gene>
    <name evidence="2" type="ordered locus">Runsl_4892</name>
</gene>
<dbReference type="Proteomes" id="UP000000493">
    <property type="component" value="Chromosome"/>
</dbReference>
<evidence type="ECO:0008006" key="4">
    <source>
        <dbReference type="Google" id="ProtNLM"/>
    </source>
</evidence>
<accession>A0A7U3ZPX4</accession>
<feature type="chain" id="PRO_5030885386" description="DUF3575 domain-containing protein" evidence="1">
    <location>
        <begin position="20"/>
        <end position="167"/>
    </location>
</feature>
<keyword evidence="1" id="KW-0732">Signal</keyword>
<sequence length="167" mass="18665">MKYLLPLLFVFLSIFTARSQGFGVSFGGASSKAFLFDLFYKKNLTRYYFGMSLQRNGQLGQSKSTQLSNYGRSVTGQGEYFQTFDFKYGRVFKERFVLIGEVSLGSDKTYTNYSDNRFSAGGYHLIRGSFFTAGIGVGGNYIVEDNIEIGVGYNTKRGVGLLLAFSF</sequence>